<evidence type="ECO:0000313" key="3">
    <source>
        <dbReference type="EMBL" id="SFO12468.1"/>
    </source>
</evidence>
<comment type="similarity">
    <text evidence="1">Belongs to the Nudix hydrolase family.</text>
</comment>
<dbReference type="InterPro" id="IPR015797">
    <property type="entry name" value="NUDIX_hydrolase-like_dom_sf"/>
</dbReference>
<organism evidence="3 4">
    <name type="scientific">Anaerocolumna aminovalerica</name>
    <dbReference type="NCBI Taxonomy" id="1527"/>
    <lineage>
        <taxon>Bacteria</taxon>
        <taxon>Bacillati</taxon>
        <taxon>Bacillota</taxon>
        <taxon>Clostridia</taxon>
        <taxon>Lachnospirales</taxon>
        <taxon>Lachnospiraceae</taxon>
        <taxon>Anaerocolumna</taxon>
    </lineage>
</organism>
<dbReference type="Gene3D" id="3.90.79.10">
    <property type="entry name" value="Nucleoside Triphosphate Pyrophosphohydrolase"/>
    <property type="match status" value="1"/>
</dbReference>
<dbReference type="InterPro" id="IPR000086">
    <property type="entry name" value="NUDIX_hydrolase_dom"/>
</dbReference>
<reference evidence="3 4" key="1">
    <citation type="submission" date="2016-10" db="EMBL/GenBank/DDBJ databases">
        <authorList>
            <person name="de Groot N.N."/>
        </authorList>
    </citation>
    <scope>NUCLEOTIDE SEQUENCE [LARGE SCALE GENOMIC DNA]</scope>
    <source>
        <strain evidence="3 4">DSM 1283</strain>
    </source>
</reference>
<dbReference type="PANTHER" id="PTHR43736">
    <property type="entry name" value="ADP-RIBOSE PYROPHOSPHATASE"/>
    <property type="match status" value="1"/>
</dbReference>
<dbReference type="OrthoDB" id="9787880at2"/>
<dbReference type="AlphaFoldDB" id="A0A1I5ELY1"/>
<dbReference type="RefSeq" id="WP_091685701.1">
    <property type="nucleotide sequence ID" value="NZ_BAABFM010000061.1"/>
</dbReference>
<dbReference type="PROSITE" id="PS51462">
    <property type="entry name" value="NUDIX"/>
    <property type="match status" value="1"/>
</dbReference>
<dbReference type="Proteomes" id="UP000198806">
    <property type="component" value="Unassembled WGS sequence"/>
</dbReference>
<name>A0A1I5ELY1_9FIRM</name>
<gene>
    <name evidence="3" type="ORF">SAMN04489757_1108</name>
</gene>
<dbReference type="PANTHER" id="PTHR43736:SF1">
    <property type="entry name" value="DIHYDRONEOPTERIN TRIPHOSPHATE DIPHOSPHATASE"/>
    <property type="match status" value="1"/>
</dbReference>
<dbReference type="CDD" id="cd03674">
    <property type="entry name" value="NUDIX_Hydrolase"/>
    <property type="match status" value="1"/>
</dbReference>
<feature type="domain" description="Nudix hydrolase" evidence="2">
    <location>
        <begin position="41"/>
        <end position="180"/>
    </location>
</feature>
<proteinExistence type="inferred from homology"/>
<keyword evidence="4" id="KW-1185">Reference proteome</keyword>
<dbReference type="STRING" id="1527.SAMN04489757_1108"/>
<sequence>MYIKLIETYSPANAQEAQDKKVILNYIKHFENNVLLRDNEIAHITSSGFIMNKSLDKALLVHHNIRNVWSWTGGHADGDEDLLHVSLKEAKEETGVIDIHPLTDGIASIDILPVFGHMKNSEYVNTHLHLSIAYVLIADEKNEVCICSEENSGVEWFPIEKFTQKYFDEGDVYLYNKLISFAHIAANKTTN</sequence>
<accession>A0A1I5ELY1</accession>
<evidence type="ECO:0000313" key="4">
    <source>
        <dbReference type="Proteomes" id="UP000198806"/>
    </source>
</evidence>
<dbReference type="SUPFAM" id="SSF55811">
    <property type="entry name" value="Nudix"/>
    <property type="match status" value="1"/>
</dbReference>
<protein>
    <submittedName>
        <fullName evidence="3">NUDIX domain-containing protein</fullName>
    </submittedName>
</protein>
<evidence type="ECO:0000259" key="2">
    <source>
        <dbReference type="PROSITE" id="PS51462"/>
    </source>
</evidence>
<evidence type="ECO:0000256" key="1">
    <source>
        <dbReference type="ARBA" id="ARBA00005582"/>
    </source>
</evidence>
<dbReference type="Pfam" id="PF00293">
    <property type="entry name" value="NUDIX"/>
    <property type="match status" value="1"/>
</dbReference>
<dbReference type="EMBL" id="FOWD01000010">
    <property type="protein sequence ID" value="SFO12468.1"/>
    <property type="molecule type" value="Genomic_DNA"/>
</dbReference>